<feature type="modified residue" description="O-AMP-tyrosine" evidence="17">
    <location>
        <position position="369"/>
    </location>
</feature>
<dbReference type="PANTHER" id="PTHR43785">
    <property type="entry name" value="GAMMA-GLUTAMYLPUTRESCINE SYNTHETASE"/>
    <property type="match status" value="1"/>
</dbReference>
<evidence type="ECO:0000256" key="14">
    <source>
        <dbReference type="PIRSR" id="PIRSR604809-1"/>
    </source>
</evidence>
<dbReference type="InterPro" id="IPR008147">
    <property type="entry name" value="Gln_synt_N"/>
</dbReference>
<feature type="binding site" evidence="16">
    <location>
        <position position="241"/>
    </location>
    <ligand>
        <name>Mg(2+)</name>
        <dbReference type="ChEBI" id="CHEBI:18420"/>
        <label>1</label>
    </ligand>
</feature>
<dbReference type="InterPro" id="IPR004809">
    <property type="entry name" value="Gln_synth_I"/>
</dbReference>
<evidence type="ECO:0000256" key="1">
    <source>
        <dbReference type="ARBA" id="ARBA00004496"/>
    </source>
</evidence>
<dbReference type="InterPro" id="IPR027302">
    <property type="entry name" value="Gln_synth_N_conserv_site"/>
</dbReference>
<comment type="subcellular location">
    <subcellularLocation>
        <location evidence="1">Cytoplasm</location>
    </subcellularLocation>
</comment>
<feature type="binding site" evidence="14">
    <location>
        <position position="294"/>
    </location>
    <ligand>
        <name>L-glutamate</name>
        <dbReference type="ChEBI" id="CHEBI:29985"/>
    </ligand>
</feature>
<evidence type="ECO:0000256" key="18">
    <source>
        <dbReference type="PROSITE-ProRule" id="PRU01330"/>
    </source>
</evidence>
<dbReference type="FunFam" id="3.30.590.10:FF:000003">
    <property type="entry name" value="Glutamine synthetase 2"/>
    <property type="match status" value="1"/>
</dbReference>
<feature type="binding site" evidence="14">
    <location>
        <position position="331"/>
    </location>
    <ligand>
        <name>L-glutamate</name>
        <dbReference type="ChEBI" id="CHEBI:29985"/>
    </ligand>
</feature>
<dbReference type="Pfam" id="PF00120">
    <property type="entry name" value="Gln-synt_C"/>
    <property type="match status" value="1"/>
</dbReference>
<evidence type="ECO:0000256" key="15">
    <source>
        <dbReference type="PIRSR" id="PIRSR604809-2"/>
    </source>
</evidence>
<evidence type="ECO:0000256" key="16">
    <source>
        <dbReference type="PIRSR" id="PIRSR604809-3"/>
    </source>
</evidence>
<dbReference type="Gene3D" id="3.30.590.10">
    <property type="entry name" value="Glutamine synthetase/guanido kinase, catalytic domain"/>
    <property type="match status" value="1"/>
</dbReference>
<feature type="binding site" evidence="15">
    <location>
        <begin position="195"/>
        <end position="197"/>
    </location>
    <ligand>
        <name>ATP</name>
        <dbReference type="ChEBI" id="CHEBI:30616"/>
    </ligand>
</feature>
<feature type="binding site" evidence="16">
    <location>
        <position position="329"/>
    </location>
    <ligand>
        <name>Mg(2+)</name>
        <dbReference type="ChEBI" id="CHEBI:18420"/>
        <label>1</label>
    </ligand>
</feature>
<evidence type="ECO:0000256" key="10">
    <source>
        <dbReference type="ARBA" id="ARBA00022842"/>
    </source>
</evidence>
<evidence type="ECO:0000259" key="21">
    <source>
        <dbReference type="PROSITE" id="PS51987"/>
    </source>
</evidence>
<feature type="binding site" evidence="15">
    <location>
        <begin position="243"/>
        <end position="245"/>
    </location>
    <ligand>
        <name>ATP</name>
        <dbReference type="ChEBI" id="CHEBI:30616"/>
    </ligand>
</feature>
<feature type="binding site" evidence="16">
    <location>
        <position position="130"/>
    </location>
    <ligand>
        <name>Mg(2+)</name>
        <dbReference type="ChEBI" id="CHEBI:18420"/>
        <label>1</label>
    </ligand>
</feature>
<dbReference type="RefSeq" id="WP_098517769.1">
    <property type="nucleotide sequence ID" value="NZ_NUVX01000081.1"/>
</dbReference>
<evidence type="ECO:0000256" key="8">
    <source>
        <dbReference type="ARBA" id="ARBA00022741"/>
    </source>
</evidence>
<dbReference type="PROSITE" id="PS51986">
    <property type="entry name" value="GS_BETA_GRASP"/>
    <property type="match status" value="1"/>
</dbReference>
<dbReference type="SUPFAM" id="SSF54368">
    <property type="entry name" value="Glutamine synthetase, N-terminal domain"/>
    <property type="match status" value="1"/>
</dbReference>
<evidence type="ECO:0000256" key="13">
    <source>
        <dbReference type="ARBA" id="ARBA00049436"/>
    </source>
</evidence>
<dbReference type="GO" id="GO:0006542">
    <property type="term" value="P:glutamine biosynthetic process"/>
    <property type="evidence" value="ECO:0007669"/>
    <property type="project" value="InterPro"/>
</dbReference>
<evidence type="ECO:0000259" key="20">
    <source>
        <dbReference type="PROSITE" id="PS51986"/>
    </source>
</evidence>
<dbReference type="SUPFAM" id="SSF55931">
    <property type="entry name" value="Glutamine synthetase/guanido kinase"/>
    <property type="match status" value="1"/>
</dbReference>
<dbReference type="GO" id="GO:0004356">
    <property type="term" value="F:glutamine synthetase activity"/>
    <property type="evidence" value="ECO:0007669"/>
    <property type="project" value="UniProtKB-EC"/>
</dbReference>
<evidence type="ECO:0000313" key="23">
    <source>
        <dbReference type="Proteomes" id="UP000224003"/>
    </source>
</evidence>
<proteinExistence type="inferred from homology"/>
<dbReference type="SMART" id="SM01230">
    <property type="entry name" value="Gln-synt_C"/>
    <property type="match status" value="1"/>
</dbReference>
<reference evidence="22 23" key="1">
    <citation type="submission" date="2017-09" db="EMBL/GenBank/DDBJ databases">
        <title>Large-scale bioinformatics analysis of Bacillus genomes uncovers conserved roles of natural products in bacterial physiology.</title>
        <authorList>
            <consortium name="Agbiome Team Llc"/>
            <person name="Bleich R.M."/>
            <person name="Grubbs K.J."/>
            <person name="Santa Maria K.C."/>
            <person name="Allen S.E."/>
            <person name="Farag S."/>
            <person name="Shank E.A."/>
            <person name="Bowers A."/>
        </authorList>
    </citation>
    <scope>NUCLEOTIDE SEQUENCE [LARGE SCALE GENOMIC DNA]</scope>
    <source>
        <strain evidence="22 23">AFS085496</strain>
    </source>
</reference>
<dbReference type="Gene3D" id="3.10.20.70">
    <property type="entry name" value="Glutamine synthetase, N-terminal domain"/>
    <property type="match status" value="1"/>
</dbReference>
<dbReference type="InterPro" id="IPR008146">
    <property type="entry name" value="Gln_synth_cat_dom"/>
</dbReference>
<dbReference type="GO" id="GO:0005737">
    <property type="term" value="C:cytoplasm"/>
    <property type="evidence" value="ECO:0007669"/>
    <property type="project" value="UniProtKB-SubCell"/>
</dbReference>
<evidence type="ECO:0000256" key="19">
    <source>
        <dbReference type="RuleBase" id="RU000384"/>
    </source>
</evidence>
<sequence length="439" mass="49055">MSHTKESILANVQEEGIQFLRLQLTDLLGNLKDIELPISQLNKALDNEMMFDGSSISGFAKIEKSDMYLYPDLNTWLVLEEKGYKVARLICDIYNPDKTPFEGDPRGILKRALKEASEKGYSVNVGPEPEFFLFKTDKEGKATLEVNDNAEYFDLAPIDSGESCRRDIVLRLEALGFEVEASHHEVAEGQHEVDFKYDDALTTADRIQTFKWVVKQVAAEHGLHATFMPKPIAFVSGSGMHCHISLFKDGKNAFYDETTETGLSVLAQQFMAGVLSHARANAAITNPLVNSYKRLVPGYEAPVNIAWSTSNRSCMIRIPASRGLGTRIEVRNPDPTANPYLTLAVLLKTGLDGVKNQLVAPKEQRQNLYHLSDSEKLELGIGSLPGCLIEAIEELKKDDVVLSTLGEHAASNFVAIKEAEWKEYILQVTEWETKRYLKL</sequence>
<keyword evidence="17" id="KW-0597">Phosphoprotein</keyword>
<keyword evidence="7 16" id="KW-0479">Metal-binding</keyword>
<dbReference type="PROSITE" id="PS51987">
    <property type="entry name" value="GS_CATALYTIC"/>
    <property type="match status" value="1"/>
</dbReference>
<evidence type="ECO:0000256" key="7">
    <source>
        <dbReference type="ARBA" id="ARBA00022723"/>
    </source>
</evidence>
<dbReference type="NCBIfam" id="TIGR00653">
    <property type="entry name" value="GlnA"/>
    <property type="match status" value="1"/>
</dbReference>
<evidence type="ECO:0000256" key="4">
    <source>
        <dbReference type="ARBA" id="ARBA00021364"/>
    </source>
</evidence>
<gene>
    <name evidence="22" type="primary">glnA</name>
    <name evidence="22" type="ORF">COJ15_32995</name>
</gene>
<dbReference type="PANTHER" id="PTHR43785:SF12">
    <property type="entry name" value="TYPE-1 GLUTAMINE SYNTHETASE 2"/>
    <property type="match status" value="1"/>
</dbReference>
<feature type="domain" description="GS catalytic" evidence="21">
    <location>
        <begin position="105"/>
        <end position="439"/>
    </location>
</feature>
<evidence type="ECO:0000256" key="9">
    <source>
        <dbReference type="ARBA" id="ARBA00022840"/>
    </source>
</evidence>
<evidence type="ECO:0000256" key="12">
    <source>
        <dbReference type="ARBA" id="ARBA00030668"/>
    </source>
</evidence>
<protein>
    <recommendedName>
        <fullName evidence="4">Glutamine synthetase</fullName>
        <ecNumber evidence="3">6.3.1.2</ecNumber>
    </recommendedName>
    <alternativeName>
        <fullName evidence="12">Glutamate--ammonia ligase</fullName>
    </alternativeName>
    <alternativeName>
        <fullName evidence="11">Glutamine synthetase I alpha</fullName>
    </alternativeName>
</protein>
<name>A0A9X6ZQB1_BACTU</name>
<accession>A0A9X6ZQB1</accession>
<feature type="binding site" evidence="16">
    <location>
        <position position="192"/>
    </location>
    <ligand>
        <name>Mg(2+)</name>
        <dbReference type="ChEBI" id="CHEBI:18420"/>
        <label>1</label>
    </ligand>
</feature>
<dbReference type="GO" id="GO:0005524">
    <property type="term" value="F:ATP binding"/>
    <property type="evidence" value="ECO:0007669"/>
    <property type="project" value="UniProtKB-KW"/>
</dbReference>
<evidence type="ECO:0000256" key="11">
    <source>
        <dbReference type="ARBA" id="ARBA00030136"/>
    </source>
</evidence>
<evidence type="ECO:0000256" key="17">
    <source>
        <dbReference type="PIRSR" id="PIRSR604809-50"/>
    </source>
</evidence>
<dbReference type="AlphaFoldDB" id="A0A9X6ZQB1"/>
<keyword evidence="8 15" id="KW-0547">Nucleotide-binding</keyword>
<comment type="cofactor">
    <cofactor evidence="16">
        <name>Mg(2+)</name>
        <dbReference type="ChEBI" id="CHEBI:18420"/>
    </cofactor>
    <text evidence="16">Binds 2 Mg(2+) ions per subunit.</text>
</comment>
<dbReference type="InterPro" id="IPR036651">
    <property type="entry name" value="Gln_synt_N_sf"/>
</dbReference>
<evidence type="ECO:0000256" key="3">
    <source>
        <dbReference type="ARBA" id="ARBA00012937"/>
    </source>
</evidence>
<feature type="binding site" evidence="14">
    <location>
        <position position="312"/>
    </location>
    <ligand>
        <name>L-glutamate</name>
        <dbReference type="ChEBI" id="CHEBI:29985"/>
    </ligand>
</feature>
<feature type="binding site" evidence="16">
    <location>
        <position position="185"/>
    </location>
    <ligand>
        <name>Mg(2+)</name>
        <dbReference type="ChEBI" id="CHEBI:18420"/>
        <label>1</label>
    </ligand>
</feature>
<feature type="binding site" evidence="15">
    <location>
        <position position="312"/>
    </location>
    <ligand>
        <name>ATP</name>
        <dbReference type="ChEBI" id="CHEBI:30616"/>
    </ligand>
</feature>
<dbReference type="PROSITE" id="PS00180">
    <property type="entry name" value="GLNA_1"/>
    <property type="match status" value="1"/>
</dbReference>
<dbReference type="Pfam" id="PF03951">
    <property type="entry name" value="Gln-synt_N"/>
    <property type="match status" value="1"/>
</dbReference>
<comment type="caution">
    <text evidence="22">The sequence shown here is derived from an EMBL/GenBank/DDBJ whole genome shotgun (WGS) entry which is preliminary data.</text>
</comment>
<feature type="binding site" evidence="15">
    <location>
        <position position="180"/>
    </location>
    <ligand>
        <name>ATP</name>
        <dbReference type="ChEBI" id="CHEBI:30616"/>
    </ligand>
</feature>
<feature type="binding site" evidence="14">
    <location>
        <position position="300"/>
    </location>
    <ligand>
        <name>L-glutamate</name>
        <dbReference type="ChEBI" id="CHEBI:29985"/>
    </ligand>
</feature>
<evidence type="ECO:0000256" key="2">
    <source>
        <dbReference type="ARBA" id="ARBA00009897"/>
    </source>
</evidence>
<evidence type="ECO:0000256" key="6">
    <source>
        <dbReference type="ARBA" id="ARBA00022598"/>
    </source>
</evidence>
<evidence type="ECO:0000313" key="22">
    <source>
        <dbReference type="EMBL" id="PFJ29084.1"/>
    </source>
</evidence>
<dbReference type="GO" id="GO:0046872">
    <property type="term" value="F:metal ion binding"/>
    <property type="evidence" value="ECO:0007669"/>
    <property type="project" value="UniProtKB-KW"/>
</dbReference>
<organism evidence="22 23">
    <name type="scientific">Bacillus thuringiensis</name>
    <dbReference type="NCBI Taxonomy" id="1428"/>
    <lineage>
        <taxon>Bacteria</taxon>
        <taxon>Bacillati</taxon>
        <taxon>Bacillota</taxon>
        <taxon>Bacilli</taxon>
        <taxon>Bacillales</taxon>
        <taxon>Bacillaceae</taxon>
        <taxon>Bacillus</taxon>
        <taxon>Bacillus cereus group</taxon>
    </lineage>
</organism>
<dbReference type="Proteomes" id="UP000224003">
    <property type="component" value="Unassembled WGS sequence"/>
</dbReference>
<keyword evidence="5" id="KW-0963">Cytoplasm</keyword>
<feature type="domain" description="GS beta-grasp" evidence="20">
    <location>
        <begin position="15"/>
        <end position="98"/>
    </location>
</feature>
<keyword evidence="9 15" id="KW-0067">ATP-binding</keyword>
<evidence type="ECO:0000256" key="5">
    <source>
        <dbReference type="ARBA" id="ARBA00022490"/>
    </source>
</evidence>
<dbReference type="EC" id="6.3.1.2" evidence="3"/>
<comment type="similarity">
    <text evidence="2 18 19">Belongs to the glutamine synthetase family.</text>
</comment>
<keyword evidence="6 22" id="KW-0436">Ligase</keyword>
<dbReference type="InterPro" id="IPR014746">
    <property type="entry name" value="Gln_synth/guanido_kin_cat_dom"/>
</dbReference>
<dbReference type="EMBL" id="NUVX01000081">
    <property type="protein sequence ID" value="PFJ29084.1"/>
    <property type="molecule type" value="Genomic_DNA"/>
</dbReference>
<keyword evidence="10 16" id="KW-0460">Magnesium</keyword>
<feature type="binding site" evidence="16">
    <location>
        <position position="128"/>
    </location>
    <ligand>
        <name>Mg(2+)</name>
        <dbReference type="ChEBI" id="CHEBI:18420"/>
        <label>1</label>
    </ligand>
</feature>
<comment type="catalytic activity">
    <reaction evidence="13">
        <text>L-glutamate + NH4(+) + ATP = L-glutamine + ADP + phosphate + H(+)</text>
        <dbReference type="Rhea" id="RHEA:16169"/>
        <dbReference type="ChEBI" id="CHEBI:15378"/>
        <dbReference type="ChEBI" id="CHEBI:28938"/>
        <dbReference type="ChEBI" id="CHEBI:29985"/>
        <dbReference type="ChEBI" id="CHEBI:30616"/>
        <dbReference type="ChEBI" id="CHEBI:43474"/>
        <dbReference type="ChEBI" id="CHEBI:58359"/>
        <dbReference type="ChEBI" id="CHEBI:456216"/>
        <dbReference type="EC" id="6.3.1.2"/>
    </reaction>
</comment>